<dbReference type="WBParaSite" id="TCONS_00015541.p1">
    <property type="protein sequence ID" value="TCONS_00015541.p1"/>
    <property type="gene ID" value="XLOC_009995"/>
</dbReference>
<evidence type="ECO:0000256" key="3">
    <source>
        <dbReference type="RuleBase" id="RU004475"/>
    </source>
</evidence>
<dbReference type="GO" id="GO:0006694">
    <property type="term" value="P:steroid biosynthetic process"/>
    <property type="evidence" value="ECO:0007669"/>
    <property type="project" value="InterPro"/>
</dbReference>
<dbReference type="STRING" id="6248.A0A0K0EFQ6"/>
<dbReference type="WBParaSite" id="SSTP_0000831600.1">
    <property type="protein sequence ID" value="SSTP_0000831600.1"/>
    <property type="gene ID" value="SSTP_0000831600"/>
</dbReference>
<dbReference type="Gene3D" id="3.40.50.720">
    <property type="entry name" value="NAD(P)-binding Rossmann-like Domain"/>
    <property type="match status" value="1"/>
</dbReference>
<evidence type="ECO:0000256" key="2">
    <source>
        <dbReference type="ARBA" id="ARBA00023002"/>
    </source>
</evidence>
<evidence type="ECO:0000256" key="1">
    <source>
        <dbReference type="ARBA" id="ARBA00009219"/>
    </source>
</evidence>
<dbReference type="InterPro" id="IPR050177">
    <property type="entry name" value="Lipid_A_modif_metabolic_enz"/>
</dbReference>
<evidence type="ECO:0000259" key="4">
    <source>
        <dbReference type="Pfam" id="PF01073"/>
    </source>
</evidence>
<dbReference type="PANTHER" id="PTHR43245">
    <property type="entry name" value="BIFUNCTIONAL POLYMYXIN RESISTANCE PROTEIN ARNA"/>
    <property type="match status" value="1"/>
</dbReference>
<evidence type="ECO:0000313" key="5">
    <source>
        <dbReference type="Proteomes" id="UP000035681"/>
    </source>
</evidence>
<dbReference type="Proteomes" id="UP000035681">
    <property type="component" value="Unplaced"/>
</dbReference>
<dbReference type="AlphaFoldDB" id="A0A0K0EFQ6"/>
<protein>
    <submittedName>
        <fullName evidence="6 7">3Beta_HSD domain-containing protein</fullName>
    </submittedName>
</protein>
<dbReference type="GO" id="GO:0016616">
    <property type="term" value="F:oxidoreductase activity, acting on the CH-OH group of donors, NAD or NADP as acceptor"/>
    <property type="evidence" value="ECO:0007669"/>
    <property type="project" value="InterPro"/>
</dbReference>
<evidence type="ECO:0000313" key="7">
    <source>
        <dbReference type="WBParaSite" id="TCONS_00015541.p1"/>
    </source>
</evidence>
<evidence type="ECO:0000313" key="6">
    <source>
        <dbReference type="WBParaSite" id="SSTP_0000831600.1"/>
    </source>
</evidence>
<organism evidence="6">
    <name type="scientific">Strongyloides stercoralis</name>
    <name type="common">Threadworm</name>
    <dbReference type="NCBI Taxonomy" id="6248"/>
    <lineage>
        <taxon>Eukaryota</taxon>
        <taxon>Metazoa</taxon>
        <taxon>Ecdysozoa</taxon>
        <taxon>Nematoda</taxon>
        <taxon>Chromadorea</taxon>
        <taxon>Rhabditida</taxon>
        <taxon>Tylenchina</taxon>
        <taxon>Panagrolaimomorpha</taxon>
        <taxon>Strongyloidoidea</taxon>
        <taxon>Strongyloididae</taxon>
        <taxon>Strongyloides</taxon>
    </lineage>
</organism>
<reference evidence="6" key="1">
    <citation type="submission" date="2015-08" db="UniProtKB">
        <authorList>
            <consortium name="WormBaseParasite"/>
        </authorList>
    </citation>
    <scope>IDENTIFICATION</scope>
</reference>
<comment type="similarity">
    <text evidence="1 3">Belongs to the 3-beta-HSD family.</text>
</comment>
<name>A0A0K0EFQ6_STRER</name>
<proteinExistence type="inferred from homology"/>
<keyword evidence="2 3" id="KW-0560">Oxidoreductase</keyword>
<dbReference type="Pfam" id="PF01073">
    <property type="entry name" value="3Beta_HSD"/>
    <property type="match status" value="1"/>
</dbReference>
<feature type="domain" description="3-beta hydroxysteroid dehydrogenase/isomerase" evidence="4">
    <location>
        <begin position="6"/>
        <end position="284"/>
    </location>
</feature>
<dbReference type="SUPFAM" id="SSF51735">
    <property type="entry name" value="NAD(P)-binding Rossmann-fold domains"/>
    <property type="match status" value="1"/>
</dbReference>
<accession>A0A0K0EFQ6</accession>
<keyword evidence="5" id="KW-1185">Reference proteome</keyword>
<sequence length="386" mass="44267">MTNVIAITGASGLPGQHLVKYLQENPEILSIQEIKTIDIKPFNPSIHIVKNVPLKHYQFNICDEDKLKETLKDVTAIFHLAEKSFDYTNKNFTSTIEEEYYEKNVKCVECLTRCMAENDITNIVYMGNAHCNLPPQDNFGLSEDNFGGLSNTGYILGYYGETKIKGEMYLRNFCETTLTKSGKKIQLTCLRPTIIYGEGNCKIINALFKICKENSGLLKYIEGQTNSLQQFVYAGNLAYFMTMSMKRIFDSNNKHKNVYLYVMDTSACTKIHEFFLPILQLKNYNTSGNGISIVSFTIQRWCEYLRRSLFNNVEENAISDMTKTFLFKYALGFADRKMCLYLKPNIPFTQKEAFDKVLKWYKDEITQNDILDVSKISKERGDVGAG</sequence>
<dbReference type="InterPro" id="IPR002225">
    <property type="entry name" value="3Beta_OHSteriod_DH/Estase"/>
</dbReference>
<dbReference type="InterPro" id="IPR036291">
    <property type="entry name" value="NAD(P)-bd_dom_sf"/>
</dbReference>
<dbReference type="PANTHER" id="PTHR43245:SF51">
    <property type="entry name" value="SHORT CHAIN DEHYDROGENASE_REDUCTASE FAMILY 42E, MEMBER 2"/>
    <property type="match status" value="1"/>
</dbReference>